<feature type="region of interest" description="Disordered" evidence="1">
    <location>
        <begin position="1"/>
        <end position="43"/>
    </location>
</feature>
<proteinExistence type="predicted"/>
<organism evidence="3 4">
    <name type="scientific">Plakobranchus ocellatus</name>
    <dbReference type="NCBI Taxonomy" id="259542"/>
    <lineage>
        <taxon>Eukaryota</taxon>
        <taxon>Metazoa</taxon>
        <taxon>Spiralia</taxon>
        <taxon>Lophotrochozoa</taxon>
        <taxon>Mollusca</taxon>
        <taxon>Gastropoda</taxon>
        <taxon>Heterobranchia</taxon>
        <taxon>Euthyneura</taxon>
        <taxon>Panpulmonata</taxon>
        <taxon>Sacoglossa</taxon>
        <taxon>Placobranchoidea</taxon>
        <taxon>Plakobranchidae</taxon>
        <taxon>Plakobranchus</taxon>
    </lineage>
</organism>
<evidence type="ECO:0000259" key="2">
    <source>
        <dbReference type="Pfam" id="PF12017"/>
    </source>
</evidence>
<feature type="domain" description="THAP9-like helix-turn-helix" evidence="2">
    <location>
        <begin position="105"/>
        <end position="186"/>
    </location>
</feature>
<gene>
    <name evidence="3" type="ORF">PoB_006918200</name>
</gene>
<reference evidence="3 4" key="1">
    <citation type="journal article" date="2021" name="Elife">
        <title>Chloroplast acquisition without the gene transfer in kleptoplastic sea slugs, Plakobranchus ocellatus.</title>
        <authorList>
            <person name="Maeda T."/>
            <person name="Takahashi S."/>
            <person name="Yoshida T."/>
            <person name="Shimamura S."/>
            <person name="Takaki Y."/>
            <person name="Nagai Y."/>
            <person name="Toyoda A."/>
            <person name="Suzuki Y."/>
            <person name="Arimoto A."/>
            <person name="Ishii H."/>
            <person name="Satoh N."/>
            <person name="Nishiyama T."/>
            <person name="Hasebe M."/>
            <person name="Maruyama T."/>
            <person name="Minagawa J."/>
            <person name="Obokata J."/>
            <person name="Shigenobu S."/>
        </authorList>
    </citation>
    <scope>NUCLEOTIDE SEQUENCE [LARGE SCALE GENOMIC DNA]</scope>
</reference>
<evidence type="ECO:0000313" key="4">
    <source>
        <dbReference type="Proteomes" id="UP000735302"/>
    </source>
</evidence>
<comment type="caution">
    <text evidence="3">The sequence shown here is derived from an EMBL/GenBank/DDBJ whole genome shotgun (WGS) entry which is preliminary data.</text>
</comment>
<evidence type="ECO:0000256" key="1">
    <source>
        <dbReference type="SAM" id="MobiDB-lite"/>
    </source>
</evidence>
<dbReference type="Pfam" id="PF12017">
    <property type="entry name" value="Tnp_P_element"/>
    <property type="match status" value="1"/>
</dbReference>
<protein>
    <submittedName>
        <fullName evidence="3">THAP domain-containing protein 9</fullName>
    </submittedName>
</protein>
<dbReference type="EMBL" id="BLXT01007816">
    <property type="protein sequence ID" value="GFO42677.1"/>
    <property type="molecule type" value="Genomic_DNA"/>
</dbReference>
<keyword evidence="4" id="KW-1185">Reference proteome</keyword>
<dbReference type="Proteomes" id="UP000735302">
    <property type="component" value="Unassembled WGS sequence"/>
</dbReference>
<evidence type="ECO:0000313" key="3">
    <source>
        <dbReference type="EMBL" id="GFO42677.1"/>
    </source>
</evidence>
<accession>A0AAV4DEK6</accession>
<dbReference type="InterPro" id="IPR021896">
    <property type="entry name" value="THAP9-like_HTH"/>
</dbReference>
<sequence>MLKGDAIPTIFPHHPPHLQKRPSTLRLPPKKRKVDEPLDNEVNNKKNDVKLSVRTTHTAYSKDHIKLLQEKIVPLEKARMESRSENKLLKEKLKRRDTKCGNLQQLEEQKFLSIEAADLLHMNFSDEILSPINNELQASASTTSKYHQYSEAVKEFSVTVHFYSSKAYDYLRGVLHVPHPSLIRQWAASMDCEPGFLKNVVDKLGQELTNKTDMRDVCHV</sequence>
<name>A0AAV4DEK6_9GAST</name>
<dbReference type="AlphaFoldDB" id="A0AAV4DEK6"/>